<accession>A0A0G0EGH9</accession>
<name>A0A0G0EGH9_9BACT</name>
<protein>
    <submittedName>
        <fullName evidence="1">Uncharacterized protein</fullName>
    </submittedName>
</protein>
<evidence type="ECO:0000313" key="2">
    <source>
        <dbReference type="Proteomes" id="UP000034952"/>
    </source>
</evidence>
<evidence type="ECO:0000313" key="1">
    <source>
        <dbReference type="EMBL" id="KKP66437.1"/>
    </source>
</evidence>
<dbReference type="AlphaFoldDB" id="A0A0G0EGH9"/>
<proteinExistence type="predicted"/>
<dbReference type="EMBL" id="LBPY01000007">
    <property type="protein sequence ID" value="KKP66437.1"/>
    <property type="molecule type" value="Genomic_DNA"/>
</dbReference>
<organism evidence="1 2">
    <name type="scientific">Candidatus Nomurabacteria bacterium GW2011_GWE1_35_16</name>
    <dbReference type="NCBI Taxonomy" id="1618761"/>
    <lineage>
        <taxon>Bacteria</taxon>
        <taxon>Candidatus Nomuraibacteriota</taxon>
    </lineage>
</organism>
<sequence length="215" mass="21935">MKKIMFKRVLVASIISLFFVQSLYLTLEPTYVIAASVNDSVVVTLTVDAGITITSPTDVTMSPNMGITANGSIGSSAWTVKTNNTTGYSLAVKASAAPALVSGANSFADYTEAVNGTPEVWSVPASSKEFGYSAYGTDVATATWGTGAGCGSAGAPLGTMKYVGFEITDKTVATASTVTPFAGTATTVCYAVEQDTVYAASGVYTATITATATTL</sequence>
<reference evidence="1 2" key="1">
    <citation type="journal article" date="2015" name="Nature">
        <title>rRNA introns, odd ribosomes, and small enigmatic genomes across a large radiation of phyla.</title>
        <authorList>
            <person name="Brown C.T."/>
            <person name="Hug L.A."/>
            <person name="Thomas B.C."/>
            <person name="Sharon I."/>
            <person name="Castelle C.J."/>
            <person name="Singh A."/>
            <person name="Wilkins M.J."/>
            <person name="Williams K.H."/>
            <person name="Banfield J.F."/>
        </authorList>
    </citation>
    <scope>NUCLEOTIDE SEQUENCE [LARGE SCALE GENOMIC DNA]</scope>
</reference>
<dbReference type="PATRIC" id="fig|1618761.3.peg.376"/>
<dbReference type="Proteomes" id="UP000034952">
    <property type="component" value="Unassembled WGS sequence"/>
</dbReference>
<comment type="caution">
    <text evidence="1">The sequence shown here is derived from an EMBL/GenBank/DDBJ whole genome shotgun (WGS) entry which is preliminary data.</text>
</comment>
<gene>
    <name evidence="1" type="ORF">UR64_C0007G0006</name>
</gene>